<proteinExistence type="predicted"/>
<accession>A0A9P9D2L4</accession>
<dbReference type="OrthoDB" id="5100981at2759"/>
<name>A0A9P9D2L4_9HYPO</name>
<dbReference type="Proteomes" id="UP000738349">
    <property type="component" value="Unassembled WGS sequence"/>
</dbReference>
<protein>
    <submittedName>
        <fullName evidence="1">Uncharacterized protein</fullName>
    </submittedName>
</protein>
<dbReference type="AlphaFoldDB" id="A0A9P9D2L4"/>
<evidence type="ECO:0000313" key="1">
    <source>
        <dbReference type="EMBL" id="KAH7111568.1"/>
    </source>
</evidence>
<keyword evidence="2" id="KW-1185">Reference proteome</keyword>
<feature type="non-terminal residue" evidence="1">
    <location>
        <position position="55"/>
    </location>
</feature>
<gene>
    <name evidence="1" type="ORF">EDB81DRAFT_587561</name>
</gene>
<comment type="caution">
    <text evidence="1">The sequence shown here is derived from an EMBL/GenBank/DDBJ whole genome shotgun (WGS) entry which is preliminary data.</text>
</comment>
<sequence length="55" mass="6331">EEHTECQNSECYADVQADPSDDNMWTDVQYVTQKLIQQFLVGIRGCSAQEHREAL</sequence>
<reference evidence="1" key="1">
    <citation type="journal article" date="2021" name="Nat. Commun.">
        <title>Genetic determinants of endophytism in the Arabidopsis root mycobiome.</title>
        <authorList>
            <person name="Mesny F."/>
            <person name="Miyauchi S."/>
            <person name="Thiergart T."/>
            <person name="Pickel B."/>
            <person name="Atanasova L."/>
            <person name="Karlsson M."/>
            <person name="Huettel B."/>
            <person name="Barry K.W."/>
            <person name="Haridas S."/>
            <person name="Chen C."/>
            <person name="Bauer D."/>
            <person name="Andreopoulos W."/>
            <person name="Pangilinan J."/>
            <person name="LaButti K."/>
            <person name="Riley R."/>
            <person name="Lipzen A."/>
            <person name="Clum A."/>
            <person name="Drula E."/>
            <person name="Henrissat B."/>
            <person name="Kohler A."/>
            <person name="Grigoriev I.V."/>
            <person name="Martin F.M."/>
            <person name="Hacquard S."/>
        </authorList>
    </citation>
    <scope>NUCLEOTIDE SEQUENCE</scope>
    <source>
        <strain evidence="1">MPI-CAGE-AT-0147</strain>
    </source>
</reference>
<organism evidence="1 2">
    <name type="scientific">Dactylonectria macrodidyma</name>
    <dbReference type="NCBI Taxonomy" id="307937"/>
    <lineage>
        <taxon>Eukaryota</taxon>
        <taxon>Fungi</taxon>
        <taxon>Dikarya</taxon>
        <taxon>Ascomycota</taxon>
        <taxon>Pezizomycotina</taxon>
        <taxon>Sordariomycetes</taxon>
        <taxon>Hypocreomycetidae</taxon>
        <taxon>Hypocreales</taxon>
        <taxon>Nectriaceae</taxon>
        <taxon>Dactylonectria</taxon>
    </lineage>
</organism>
<evidence type="ECO:0000313" key="2">
    <source>
        <dbReference type="Proteomes" id="UP000738349"/>
    </source>
</evidence>
<dbReference type="EMBL" id="JAGMUV010000040">
    <property type="protein sequence ID" value="KAH7111568.1"/>
    <property type="molecule type" value="Genomic_DNA"/>
</dbReference>
<feature type="non-terminal residue" evidence="1">
    <location>
        <position position="1"/>
    </location>
</feature>